<proteinExistence type="predicted"/>
<dbReference type="InterPro" id="IPR029063">
    <property type="entry name" value="SAM-dependent_MTases_sf"/>
</dbReference>
<feature type="region of interest" description="Disordered" evidence="4">
    <location>
        <begin position="45"/>
        <end position="65"/>
    </location>
</feature>
<dbReference type="Gene3D" id="3.40.50.150">
    <property type="entry name" value="Vaccinia Virus protein VP39"/>
    <property type="match status" value="1"/>
</dbReference>
<evidence type="ECO:0000256" key="4">
    <source>
        <dbReference type="SAM" id="MobiDB-lite"/>
    </source>
</evidence>
<dbReference type="Pfam" id="PF01596">
    <property type="entry name" value="Methyltransf_3"/>
    <property type="match status" value="1"/>
</dbReference>
<dbReference type="GO" id="GO:0008171">
    <property type="term" value="F:O-methyltransferase activity"/>
    <property type="evidence" value="ECO:0007669"/>
    <property type="project" value="InterPro"/>
</dbReference>
<dbReference type="PANTHER" id="PTHR43167:SF1">
    <property type="entry name" value="PUTATIVE (AFU_ORTHOLOGUE AFUA_6G01830)-RELATED"/>
    <property type="match status" value="1"/>
</dbReference>
<dbReference type="PANTHER" id="PTHR43167">
    <property type="entry name" value="PUTATIVE (AFU_ORTHOLOGUE AFUA_6G01830)-RELATED"/>
    <property type="match status" value="1"/>
</dbReference>
<comment type="caution">
    <text evidence="5">The sequence shown here is derived from an EMBL/GenBank/DDBJ whole genome shotgun (WGS) entry which is preliminary data.</text>
</comment>
<keyword evidence="3" id="KW-0949">S-adenosyl-L-methionine</keyword>
<evidence type="ECO:0000256" key="2">
    <source>
        <dbReference type="ARBA" id="ARBA00022679"/>
    </source>
</evidence>
<dbReference type="EMBL" id="JACCHL010000001">
    <property type="protein sequence ID" value="NYH51849.1"/>
    <property type="molecule type" value="Genomic_DNA"/>
</dbReference>
<dbReference type="CDD" id="cd02440">
    <property type="entry name" value="AdoMet_MTases"/>
    <property type="match status" value="1"/>
</dbReference>
<evidence type="ECO:0000256" key="3">
    <source>
        <dbReference type="ARBA" id="ARBA00022691"/>
    </source>
</evidence>
<sequence length="240" mass="25799">MGDHLLVRPHQTHDHAVEAVIASPEETAARITWVRAEQARFERNAMEDEPLADAYETGSRSSAPPVDAATGTALRFLAASIGARSVVEIGTGCGASGIWLLRGMAPEGILTTVDTNAAYQDYARSAFARAGFGPGRARLIRGTALEVLPRLTDGGYDLVFVDADTVSYPLYLDEALRLLRPGGMAVFNGAMVTSAEPDGPLRVPDPRETAVREVIQRVREEEEFIPMLMPVGEGLLAAIR</sequence>
<keyword evidence="2 5" id="KW-0808">Transferase</keyword>
<name>A0A7Y9X9U1_9ACTN</name>
<accession>A0A7Y9X9U1</accession>
<reference evidence="5 6" key="1">
    <citation type="submission" date="2020-07" db="EMBL/GenBank/DDBJ databases">
        <title>Sequencing the genomes of 1000 actinobacteria strains.</title>
        <authorList>
            <person name="Klenk H.-P."/>
        </authorList>
    </citation>
    <scope>NUCLEOTIDE SEQUENCE [LARGE SCALE GENOMIC DNA]</scope>
    <source>
        <strain evidence="5 6">DSM 45278</strain>
    </source>
</reference>
<dbReference type="PROSITE" id="PS51682">
    <property type="entry name" value="SAM_OMT_I"/>
    <property type="match status" value="1"/>
</dbReference>
<dbReference type="GO" id="GO:0032259">
    <property type="term" value="P:methylation"/>
    <property type="evidence" value="ECO:0007669"/>
    <property type="project" value="UniProtKB-KW"/>
</dbReference>
<keyword evidence="1 5" id="KW-0489">Methyltransferase</keyword>
<evidence type="ECO:0000256" key="1">
    <source>
        <dbReference type="ARBA" id="ARBA00022603"/>
    </source>
</evidence>
<gene>
    <name evidence="5" type="ORF">HNR06_001438</name>
</gene>
<protein>
    <submittedName>
        <fullName evidence="5">Putative O-methyltransferase YrrM</fullName>
    </submittedName>
</protein>
<dbReference type="InterPro" id="IPR002935">
    <property type="entry name" value="SAM_O-MeTrfase"/>
</dbReference>
<evidence type="ECO:0000313" key="6">
    <source>
        <dbReference type="Proteomes" id="UP000584931"/>
    </source>
</evidence>
<evidence type="ECO:0000313" key="5">
    <source>
        <dbReference type="EMBL" id="NYH51849.1"/>
    </source>
</evidence>
<organism evidence="5 6">
    <name type="scientific">Nocardiopsis sinuspersici</name>
    <dbReference type="NCBI Taxonomy" id="501010"/>
    <lineage>
        <taxon>Bacteria</taxon>
        <taxon>Bacillati</taxon>
        <taxon>Actinomycetota</taxon>
        <taxon>Actinomycetes</taxon>
        <taxon>Streptosporangiales</taxon>
        <taxon>Nocardiopsidaceae</taxon>
        <taxon>Nocardiopsis</taxon>
    </lineage>
</organism>
<dbReference type="AlphaFoldDB" id="A0A7Y9X9U1"/>
<dbReference type="Proteomes" id="UP000584931">
    <property type="component" value="Unassembled WGS sequence"/>
</dbReference>
<dbReference type="SUPFAM" id="SSF53335">
    <property type="entry name" value="S-adenosyl-L-methionine-dependent methyltransferases"/>
    <property type="match status" value="1"/>
</dbReference>